<protein>
    <submittedName>
        <fullName evidence="6">C-type lectin domain family 4 member M-like</fullName>
    </submittedName>
</protein>
<feature type="domain" description="C-type lectin" evidence="5">
    <location>
        <begin position="90"/>
        <end position="207"/>
    </location>
</feature>
<dbReference type="InterPro" id="IPR050111">
    <property type="entry name" value="C-type_lectin/snaclec_domain"/>
</dbReference>
<dbReference type="GO" id="GO:0030246">
    <property type="term" value="F:carbohydrate binding"/>
    <property type="evidence" value="ECO:0007669"/>
    <property type="project" value="UniProtKB-KW"/>
</dbReference>
<dbReference type="InterPro" id="IPR001304">
    <property type="entry name" value="C-type_lectin-like"/>
</dbReference>
<evidence type="ECO:0000256" key="1">
    <source>
        <dbReference type="ARBA" id="ARBA00022734"/>
    </source>
</evidence>
<evidence type="ECO:0000256" key="4">
    <source>
        <dbReference type="SAM" id="Phobius"/>
    </source>
</evidence>
<dbReference type="Pfam" id="PF00059">
    <property type="entry name" value="Lectin_C"/>
    <property type="match status" value="1"/>
</dbReference>
<dbReference type="PROSITE" id="PS50041">
    <property type="entry name" value="C_TYPE_LECTIN_2"/>
    <property type="match status" value="1"/>
</dbReference>
<dbReference type="CDD" id="cd03590">
    <property type="entry name" value="CLECT_DC-SIGN_like"/>
    <property type="match status" value="1"/>
</dbReference>
<accession>A0A3Q3MNG6</accession>
<name>A0A3Q3MNG6_9TELE</name>
<keyword evidence="7" id="KW-1185">Reference proteome</keyword>
<feature type="coiled-coil region" evidence="3">
    <location>
        <begin position="53"/>
        <end position="80"/>
    </location>
</feature>
<organism evidence="6 7">
    <name type="scientific">Mastacembelus armatus</name>
    <name type="common">zig-zag eel</name>
    <dbReference type="NCBI Taxonomy" id="205130"/>
    <lineage>
        <taxon>Eukaryota</taxon>
        <taxon>Metazoa</taxon>
        <taxon>Chordata</taxon>
        <taxon>Craniata</taxon>
        <taxon>Vertebrata</taxon>
        <taxon>Euteleostomi</taxon>
        <taxon>Actinopterygii</taxon>
        <taxon>Neopterygii</taxon>
        <taxon>Teleostei</taxon>
        <taxon>Neoteleostei</taxon>
        <taxon>Acanthomorphata</taxon>
        <taxon>Anabantaria</taxon>
        <taxon>Synbranchiformes</taxon>
        <taxon>Mastacembelidae</taxon>
        <taxon>Mastacembelus</taxon>
    </lineage>
</organism>
<dbReference type="Gene3D" id="1.20.5.400">
    <property type="match status" value="1"/>
</dbReference>
<reference evidence="6" key="1">
    <citation type="submission" date="2025-08" db="UniProtKB">
        <authorList>
            <consortium name="Ensembl"/>
        </authorList>
    </citation>
    <scope>IDENTIFICATION</scope>
</reference>
<dbReference type="PROSITE" id="PS00615">
    <property type="entry name" value="C_TYPE_LECTIN_1"/>
    <property type="match status" value="1"/>
</dbReference>
<evidence type="ECO:0000313" key="6">
    <source>
        <dbReference type="Ensembl" id="ENSMAMP00000022459.2"/>
    </source>
</evidence>
<dbReference type="InterPro" id="IPR018378">
    <property type="entry name" value="C-type_lectin_CS"/>
</dbReference>
<evidence type="ECO:0000256" key="2">
    <source>
        <dbReference type="ARBA" id="ARBA00023157"/>
    </source>
</evidence>
<dbReference type="AlphaFoldDB" id="A0A3Q3MNG6"/>
<dbReference type="SUPFAM" id="SSF56436">
    <property type="entry name" value="C-type lectin-like"/>
    <property type="match status" value="1"/>
</dbReference>
<dbReference type="InterPro" id="IPR016187">
    <property type="entry name" value="CTDL_fold"/>
</dbReference>
<dbReference type="PANTHER" id="PTHR22803">
    <property type="entry name" value="MANNOSE, PHOSPHOLIPASE, LECTIN RECEPTOR RELATED"/>
    <property type="match status" value="1"/>
</dbReference>
<dbReference type="Proteomes" id="UP000261640">
    <property type="component" value="Unplaced"/>
</dbReference>
<dbReference type="InterPro" id="IPR016186">
    <property type="entry name" value="C-type_lectin-like/link_sf"/>
</dbReference>
<dbReference type="GeneTree" id="ENSGT00940000164508"/>
<dbReference type="InterPro" id="IPR033989">
    <property type="entry name" value="CD209-like_CTLD"/>
</dbReference>
<keyword evidence="4" id="KW-0812">Transmembrane</keyword>
<keyword evidence="3" id="KW-0175">Coiled coil</keyword>
<dbReference type="Ensembl" id="ENSMAMT00000023035.2">
    <property type="protein sequence ID" value="ENSMAMP00000022459.2"/>
    <property type="gene ID" value="ENSMAMG00000024341.1"/>
</dbReference>
<evidence type="ECO:0000259" key="5">
    <source>
        <dbReference type="PROSITE" id="PS50041"/>
    </source>
</evidence>
<keyword evidence="4" id="KW-1133">Transmembrane helix</keyword>
<feature type="transmembrane region" description="Helical" evidence="4">
    <location>
        <begin position="29"/>
        <end position="50"/>
    </location>
</feature>
<dbReference type="Gene3D" id="3.10.100.10">
    <property type="entry name" value="Mannose-Binding Protein A, subunit A"/>
    <property type="match status" value="1"/>
</dbReference>
<dbReference type="InParanoid" id="A0A3Q3MNG6"/>
<evidence type="ECO:0000313" key="7">
    <source>
        <dbReference type="Proteomes" id="UP000261640"/>
    </source>
</evidence>
<keyword evidence="1" id="KW-0430">Lectin</keyword>
<dbReference type="SMART" id="SM00034">
    <property type="entry name" value="CLECT"/>
    <property type="match status" value="1"/>
</dbReference>
<reference evidence="6" key="2">
    <citation type="submission" date="2025-09" db="UniProtKB">
        <authorList>
            <consortium name="Ensembl"/>
        </authorList>
    </citation>
    <scope>IDENTIFICATION</scope>
</reference>
<sequence length="208" mass="24109">MEIDDNIDNYFLSFDSVDFQQQKRPSRRATVCLFLLCAVLLAGNIAQIIYCIYNTLKKEKEQLQTKHNNLQREKEELQTRMHCQTDWRKLDTSCYFLSTTKKNWTESRKDCIARGGDLVVIDSWDEQVFLNGLLQTHQNAWIGLSDALNEGTWTWVDKTPVTTTYWQVGQPNNFSGGQDCGEIVRKSSATQTWNDDGCFAQQTWICEN</sequence>
<evidence type="ECO:0000256" key="3">
    <source>
        <dbReference type="SAM" id="Coils"/>
    </source>
</evidence>
<keyword evidence="2" id="KW-1015">Disulfide bond</keyword>
<keyword evidence="4" id="KW-0472">Membrane</keyword>
<proteinExistence type="predicted"/>